<dbReference type="AlphaFoldDB" id="A0A8S4RZU5"/>
<dbReference type="EMBL" id="CAKXAJ010025703">
    <property type="protein sequence ID" value="CAH2242833.1"/>
    <property type="molecule type" value="Genomic_DNA"/>
</dbReference>
<feature type="compositionally biased region" description="Low complexity" evidence="1">
    <location>
        <begin position="34"/>
        <end position="54"/>
    </location>
</feature>
<comment type="caution">
    <text evidence="2">The sequence shown here is derived from an EMBL/GenBank/DDBJ whole genome shotgun (WGS) entry which is preliminary data.</text>
</comment>
<proteinExistence type="predicted"/>
<protein>
    <submittedName>
        <fullName evidence="2">Jg22680 protein</fullName>
    </submittedName>
</protein>
<accession>A0A8S4RZU5</accession>
<name>A0A8S4RZU5_9NEOP</name>
<feature type="compositionally biased region" description="Gly residues" evidence="1">
    <location>
        <begin position="1"/>
        <end position="10"/>
    </location>
</feature>
<gene>
    <name evidence="2" type="primary">jg22680</name>
    <name evidence="2" type="ORF">PAEG_LOCUS19064</name>
</gene>
<reference evidence="2" key="1">
    <citation type="submission" date="2022-03" db="EMBL/GenBank/DDBJ databases">
        <authorList>
            <person name="Lindestad O."/>
        </authorList>
    </citation>
    <scope>NUCLEOTIDE SEQUENCE</scope>
</reference>
<evidence type="ECO:0000256" key="1">
    <source>
        <dbReference type="SAM" id="MobiDB-lite"/>
    </source>
</evidence>
<dbReference type="OrthoDB" id="7417836at2759"/>
<evidence type="ECO:0000313" key="2">
    <source>
        <dbReference type="EMBL" id="CAH2242833.1"/>
    </source>
</evidence>
<organism evidence="2 3">
    <name type="scientific">Pararge aegeria aegeria</name>
    <dbReference type="NCBI Taxonomy" id="348720"/>
    <lineage>
        <taxon>Eukaryota</taxon>
        <taxon>Metazoa</taxon>
        <taxon>Ecdysozoa</taxon>
        <taxon>Arthropoda</taxon>
        <taxon>Hexapoda</taxon>
        <taxon>Insecta</taxon>
        <taxon>Pterygota</taxon>
        <taxon>Neoptera</taxon>
        <taxon>Endopterygota</taxon>
        <taxon>Lepidoptera</taxon>
        <taxon>Glossata</taxon>
        <taxon>Ditrysia</taxon>
        <taxon>Papilionoidea</taxon>
        <taxon>Nymphalidae</taxon>
        <taxon>Satyrinae</taxon>
        <taxon>Satyrini</taxon>
        <taxon>Parargina</taxon>
        <taxon>Pararge</taxon>
    </lineage>
</organism>
<feature type="region of interest" description="Disordered" evidence="1">
    <location>
        <begin position="1"/>
        <end position="54"/>
    </location>
</feature>
<evidence type="ECO:0000313" key="3">
    <source>
        <dbReference type="Proteomes" id="UP000838756"/>
    </source>
</evidence>
<keyword evidence="3" id="KW-1185">Reference proteome</keyword>
<sequence length="149" mass="16970">MKNRKPGGGTFFVNEESSDSQQVHHMPQRHEAASSSIYSTTDTSTSMSKTSISSSISRFRNDFDDLKCKMRIFGESLNLCHCIANDFQNRISLMERRLQRLEDRHRLTIHDYFGDITRKNANNIKKLMITGKIEGNKPAAVAQDTGQSR</sequence>
<dbReference type="Proteomes" id="UP000838756">
    <property type="component" value="Unassembled WGS sequence"/>
</dbReference>